<dbReference type="GO" id="GO:0051537">
    <property type="term" value="F:2 iron, 2 sulfur cluster binding"/>
    <property type="evidence" value="ECO:0007669"/>
    <property type="project" value="UniProtKB-KW"/>
</dbReference>
<feature type="compositionally biased region" description="Basic and acidic residues" evidence="6">
    <location>
        <begin position="497"/>
        <end position="509"/>
    </location>
</feature>
<dbReference type="InterPro" id="IPR036188">
    <property type="entry name" value="FAD/NAD-bd_sf"/>
</dbReference>
<evidence type="ECO:0000256" key="2">
    <source>
        <dbReference type="ARBA" id="ARBA00022723"/>
    </source>
</evidence>
<keyword evidence="1" id="KW-0001">2Fe-2S</keyword>
<accession>A0A1G8CN81</accession>
<dbReference type="PANTHER" id="PTHR13847">
    <property type="entry name" value="SARCOSINE DEHYDROGENASE-RELATED"/>
    <property type="match status" value="1"/>
</dbReference>
<dbReference type="RefSeq" id="WP_091580084.1">
    <property type="nucleotide sequence ID" value="NZ_FNDU01000001.1"/>
</dbReference>
<dbReference type="Pfam" id="PF00355">
    <property type="entry name" value="Rieske"/>
    <property type="match status" value="1"/>
</dbReference>
<dbReference type="EMBL" id="FNDU01000001">
    <property type="protein sequence ID" value="SDH46948.1"/>
    <property type="molecule type" value="Genomic_DNA"/>
</dbReference>
<dbReference type="Gene3D" id="2.102.10.10">
    <property type="entry name" value="Rieske [2Fe-2S] iron-sulphur domain"/>
    <property type="match status" value="1"/>
</dbReference>
<dbReference type="CDD" id="cd03477">
    <property type="entry name" value="Rieske_YhfW_C"/>
    <property type="match status" value="1"/>
</dbReference>
<keyword evidence="2" id="KW-0479">Metal-binding</keyword>
<dbReference type="STRING" id="930129.SAMN05216352_101388"/>
<evidence type="ECO:0000313" key="8">
    <source>
        <dbReference type="EMBL" id="SDH46948.1"/>
    </source>
</evidence>
<dbReference type="PROSITE" id="PS51296">
    <property type="entry name" value="RIESKE"/>
    <property type="match status" value="1"/>
</dbReference>
<proteinExistence type="predicted"/>
<dbReference type="Gene3D" id="3.50.50.60">
    <property type="entry name" value="FAD/NAD(P)-binding domain"/>
    <property type="match status" value="1"/>
</dbReference>
<dbReference type="FunFam" id="2.102.10.10:FF:000014">
    <property type="entry name" value="Oxidoreductase, FAD dependent"/>
    <property type="match status" value="1"/>
</dbReference>
<keyword evidence="4" id="KW-0411">Iron-sulfur</keyword>
<dbReference type="GO" id="GO:0016020">
    <property type="term" value="C:membrane"/>
    <property type="evidence" value="ECO:0007669"/>
    <property type="project" value="InterPro"/>
</dbReference>
<dbReference type="InterPro" id="IPR036922">
    <property type="entry name" value="Rieske_2Fe-2S_sf"/>
</dbReference>
<dbReference type="SUPFAM" id="SSF51905">
    <property type="entry name" value="FAD/NAD(P)-binding domain"/>
    <property type="match status" value="1"/>
</dbReference>
<evidence type="ECO:0000259" key="7">
    <source>
        <dbReference type="PROSITE" id="PS51296"/>
    </source>
</evidence>
<dbReference type="Gene3D" id="3.30.9.10">
    <property type="entry name" value="D-Amino Acid Oxidase, subunit A, domain 2"/>
    <property type="match status" value="1"/>
</dbReference>
<dbReference type="InterPro" id="IPR005805">
    <property type="entry name" value="Rieske_Fe-S_prot_C"/>
</dbReference>
<dbReference type="GO" id="GO:0046872">
    <property type="term" value="F:metal ion binding"/>
    <property type="evidence" value="ECO:0007669"/>
    <property type="project" value="UniProtKB-KW"/>
</dbReference>
<dbReference type="PANTHER" id="PTHR13847:SF274">
    <property type="entry name" value="RIESKE 2FE-2S IRON-SULFUR PROTEIN YHFW-RELATED"/>
    <property type="match status" value="1"/>
</dbReference>
<evidence type="ECO:0000313" key="9">
    <source>
        <dbReference type="Proteomes" id="UP000199017"/>
    </source>
</evidence>
<reference evidence="8 9" key="1">
    <citation type="submission" date="2016-10" db="EMBL/GenBank/DDBJ databases">
        <authorList>
            <person name="de Groot N.N."/>
        </authorList>
    </citation>
    <scope>NUCLEOTIDE SEQUENCE [LARGE SCALE GENOMIC DNA]</scope>
    <source>
        <strain evidence="9">P4B,CCM 7963,CECT 7998,DSM 25260,IBRC-M 10614,KCTC 13821</strain>
    </source>
</reference>
<dbReference type="GO" id="GO:0004497">
    <property type="term" value="F:monooxygenase activity"/>
    <property type="evidence" value="ECO:0007669"/>
    <property type="project" value="UniProtKB-ARBA"/>
</dbReference>
<dbReference type="SUPFAM" id="SSF50022">
    <property type="entry name" value="ISP domain"/>
    <property type="match status" value="1"/>
</dbReference>
<evidence type="ECO:0000256" key="4">
    <source>
        <dbReference type="ARBA" id="ARBA00023014"/>
    </source>
</evidence>
<dbReference type="Pfam" id="PF01266">
    <property type="entry name" value="DAO"/>
    <property type="match status" value="1"/>
</dbReference>
<evidence type="ECO:0000256" key="1">
    <source>
        <dbReference type="ARBA" id="ARBA00022714"/>
    </source>
</evidence>
<name>A0A1G8CN81_9BACI</name>
<evidence type="ECO:0000256" key="5">
    <source>
        <dbReference type="ARBA" id="ARBA00023157"/>
    </source>
</evidence>
<feature type="domain" description="Rieske" evidence="7">
    <location>
        <begin position="422"/>
        <end position="504"/>
    </location>
</feature>
<dbReference type="InterPro" id="IPR006076">
    <property type="entry name" value="FAD-dep_OxRdtase"/>
</dbReference>
<dbReference type="GO" id="GO:0016705">
    <property type="term" value="F:oxidoreductase activity, acting on paired donors, with incorporation or reduction of molecular oxygen"/>
    <property type="evidence" value="ECO:0007669"/>
    <property type="project" value="UniProtKB-ARBA"/>
</dbReference>
<dbReference type="InterPro" id="IPR017941">
    <property type="entry name" value="Rieske_2Fe-2S"/>
</dbReference>
<dbReference type="PRINTS" id="PR00162">
    <property type="entry name" value="RIESKE"/>
</dbReference>
<gene>
    <name evidence="8" type="ORF">SAMN05216352_101388</name>
</gene>
<dbReference type="AlphaFoldDB" id="A0A1G8CN81"/>
<evidence type="ECO:0000256" key="6">
    <source>
        <dbReference type="SAM" id="MobiDB-lite"/>
    </source>
</evidence>
<dbReference type="GO" id="GO:0005737">
    <property type="term" value="C:cytoplasm"/>
    <property type="evidence" value="ECO:0007669"/>
    <property type="project" value="TreeGrafter"/>
</dbReference>
<protein>
    <submittedName>
        <fullName evidence="8">Glycine/D-amino acid oxidase</fullName>
    </submittedName>
</protein>
<dbReference type="InterPro" id="IPR038010">
    <property type="entry name" value="YhfW_C"/>
</dbReference>
<keyword evidence="3" id="KW-0408">Iron</keyword>
<keyword evidence="5" id="KW-1015">Disulfide bond</keyword>
<dbReference type="Proteomes" id="UP000199017">
    <property type="component" value="Unassembled WGS sequence"/>
</dbReference>
<organism evidence="8 9">
    <name type="scientific">Alteribacillus bidgolensis</name>
    <dbReference type="NCBI Taxonomy" id="930129"/>
    <lineage>
        <taxon>Bacteria</taxon>
        <taxon>Bacillati</taxon>
        <taxon>Bacillota</taxon>
        <taxon>Bacilli</taxon>
        <taxon>Bacillales</taxon>
        <taxon>Bacillaceae</taxon>
        <taxon>Alteribacillus</taxon>
    </lineage>
</organism>
<keyword evidence="9" id="KW-1185">Reference proteome</keyword>
<sequence>MTEKLPQFPEPYWRDTADLPTFDALHDDVKADVVIVGGGITGITAAYRLVKEGVKVALIEADHVLNGTTGHTTAKITAQHGLIYDEIIQHMGQSKARMYYEANTEALQFIEQTVNEQKIECDFKKQDAYLYATTNQYAQKLEKEWEAYQKLTIDGSLNESIPFNIRVNNALSMPNQAQFHPLKYLAHLLKVITDAGSLIFEQTTAVNVEADSQEATVLTRNGRRITGSHILACTHFPFYEGTGFYSTRMYADRSYILGIKTKDAYPGGMYLSVDQPTRSLRSASINGEEIVLIGGESHKTGQGKDTLEHYEALESFGNEVFSLENIVYRWSTQDLTTLDKIPYIGTITSTQHRVLIATGYRKWGMTNGTAAAQLLTDIVLNKENPYTTLYSPSRFYADPSLKKFFMENVDVAKHLVKGKLDIPYKNTNDLAVDQGAVVTIDGKRKGAYKDKEGQVHIVDTTCTHVGCEVEWNHGDRTWDCPCHGSRFSYTGEVIEGPAEKPLQREDHTMLENATDEDSGY</sequence>
<evidence type="ECO:0000256" key="3">
    <source>
        <dbReference type="ARBA" id="ARBA00023004"/>
    </source>
</evidence>
<dbReference type="OrthoDB" id="9767869at2"/>
<feature type="region of interest" description="Disordered" evidence="6">
    <location>
        <begin position="497"/>
        <end position="520"/>
    </location>
</feature>